<dbReference type="Proteomes" id="UP000483035">
    <property type="component" value="Unassembled WGS sequence"/>
</dbReference>
<proteinExistence type="predicted"/>
<accession>A0A6L9UGZ6</accession>
<evidence type="ECO:0000313" key="1">
    <source>
        <dbReference type="EMBL" id="NEI74904.1"/>
    </source>
</evidence>
<sequence length="284" mass="32600">MQKLLVFQSLWAMEPRQGSSFERSLEADIEMIADAGYDGVSAIWTDADHARRLSRMLESRGMQAEGACFPTSVDDLKPILEIAAKTGLHHLTIQPNTRLSRLQDCLPILEGWRLLAEEVEFPVYIETHRDRMTNDLLFVLDLLDNFPGLRLLGDLSHFVVGREMVLPISRDNERSIRRILDQSWAFHGRVASCEQVQVEFTFPHHRPWLDLFLSWWDYGFRSWRKRAGPDETLAFVCELGPKPYAIAGADGKELSDRWNDALLLRKYAMDIFDNSHPCGVIATE</sequence>
<dbReference type="AlphaFoldDB" id="A0A6L9UGZ6"/>
<dbReference type="SUPFAM" id="SSF51658">
    <property type="entry name" value="Xylose isomerase-like"/>
    <property type="match status" value="1"/>
</dbReference>
<dbReference type="Gene3D" id="3.20.20.150">
    <property type="entry name" value="Divalent-metal-dependent TIM barrel enzymes"/>
    <property type="match status" value="1"/>
</dbReference>
<dbReference type="RefSeq" id="WP_163994735.1">
    <property type="nucleotide sequence ID" value="NZ_WUEY01000044.1"/>
</dbReference>
<gene>
    <name evidence="1" type="ORF">GR212_35820</name>
</gene>
<dbReference type="GO" id="GO:0016853">
    <property type="term" value="F:isomerase activity"/>
    <property type="evidence" value="ECO:0007669"/>
    <property type="project" value="UniProtKB-KW"/>
</dbReference>
<name>A0A6L9UGZ6_9HYPH</name>
<evidence type="ECO:0000313" key="2">
    <source>
        <dbReference type="Proteomes" id="UP000483035"/>
    </source>
</evidence>
<dbReference type="EMBL" id="WUEY01000044">
    <property type="protein sequence ID" value="NEI74904.1"/>
    <property type="molecule type" value="Genomic_DNA"/>
</dbReference>
<comment type="caution">
    <text evidence="1">The sequence shown here is derived from an EMBL/GenBank/DDBJ whole genome shotgun (WGS) entry which is preliminary data.</text>
</comment>
<dbReference type="InterPro" id="IPR036237">
    <property type="entry name" value="Xyl_isomerase-like_sf"/>
</dbReference>
<reference evidence="1 2" key="1">
    <citation type="submission" date="2019-12" db="EMBL/GenBank/DDBJ databases">
        <title>Rhizobium genotypes associated with high levels of biological nitrogen fixation by grain legumes in a temperate-maritime cropping system.</title>
        <authorList>
            <person name="Maluk M."/>
            <person name="Francesc Ferrando Molina F."/>
            <person name="Lopez Del Egido L."/>
            <person name="Lafos M."/>
            <person name="Langarica-Fuentes A."/>
            <person name="Gebre Yohannes G."/>
            <person name="Young M.W."/>
            <person name="Martin P."/>
            <person name="Gantlett R."/>
            <person name="Kenicer G."/>
            <person name="Hawes C."/>
            <person name="Begg G.S."/>
            <person name="Quilliam R.S."/>
            <person name="Squire G.R."/>
            <person name="Poole P.S."/>
            <person name="Young P.W."/>
            <person name="Iannetta P.M."/>
            <person name="James E.K."/>
        </authorList>
    </citation>
    <scope>NUCLEOTIDE SEQUENCE [LARGE SCALE GENOMIC DNA]</scope>
    <source>
        <strain evidence="1 2">JHI1118</strain>
    </source>
</reference>
<protein>
    <submittedName>
        <fullName evidence="1">Sugar phosphate isomerase/epimerase</fullName>
    </submittedName>
</protein>
<organism evidence="1 2">
    <name type="scientific">Rhizobium lusitanum</name>
    <dbReference type="NCBI Taxonomy" id="293958"/>
    <lineage>
        <taxon>Bacteria</taxon>
        <taxon>Pseudomonadati</taxon>
        <taxon>Pseudomonadota</taxon>
        <taxon>Alphaproteobacteria</taxon>
        <taxon>Hyphomicrobiales</taxon>
        <taxon>Rhizobiaceae</taxon>
        <taxon>Rhizobium/Agrobacterium group</taxon>
        <taxon>Rhizobium</taxon>
    </lineage>
</organism>
<keyword evidence="1" id="KW-0413">Isomerase</keyword>